<evidence type="ECO:0000256" key="4">
    <source>
        <dbReference type="SAM" id="SignalP"/>
    </source>
</evidence>
<proteinExistence type="inferred from homology"/>
<dbReference type="InterPro" id="IPR013783">
    <property type="entry name" value="Ig-like_fold"/>
</dbReference>
<comment type="caution">
    <text evidence="8">The sequence shown here is derived from an EMBL/GenBank/DDBJ whole genome shotgun (WGS) entry which is preliminary data.</text>
</comment>
<evidence type="ECO:0000256" key="3">
    <source>
        <dbReference type="ARBA" id="ARBA00023295"/>
    </source>
</evidence>
<dbReference type="PANTHER" id="PTHR42732">
    <property type="entry name" value="BETA-GALACTOSIDASE"/>
    <property type="match status" value="1"/>
</dbReference>
<evidence type="ECO:0008006" key="10">
    <source>
        <dbReference type="Google" id="ProtNLM"/>
    </source>
</evidence>
<dbReference type="SUPFAM" id="SSF51445">
    <property type="entry name" value="(Trans)glycosidases"/>
    <property type="match status" value="1"/>
</dbReference>
<accession>A0A9P4N1Z7</accession>
<dbReference type="InterPro" id="IPR006104">
    <property type="entry name" value="Glyco_hydro_2_N"/>
</dbReference>
<organism evidence="8 9">
    <name type="scientific">Delitschia confertaspora ATCC 74209</name>
    <dbReference type="NCBI Taxonomy" id="1513339"/>
    <lineage>
        <taxon>Eukaryota</taxon>
        <taxon>Fungi</taxon>
        <taxon>Dikarya</taxon>
        <taxon>Ascomycota</taxon>
        <taxon>Pezizomycotina</taxon>
        <taxon>Dothideomycetes</taxon>
        <taxon>Pleosporomycetidae</taxon>
        <taxon>Pleosporales</taxon>
        <taxon>Delitschiaceae</taxon>
        <taxon>Delitschia</taxon>
    </lineage>
</organism>
<sequence>MHLLSGVYASLLLATAALANGNSRFFRRSAEAGYELKKGPLDTPWTDQVGLNPWPDYPRPQLQRPQWKSLNGVWRYENADSKDAVNSPPFGTNLTQSVLVPFCLESALSGIMGNYTINSWYQTTFEVPSSWSGDRVILNFEAVDNEATVFVNKQKVGFHKGGYFSFSLDVTDYLVANGTNEMLVFAYDPTDSDAHNQIPIGKQTLRPSHIFYTPCSGIWQSVWLESVPASYITKLDLSADMHGKVNVTVHSSGNSSSPVEITFYEPKSDKVKGSAKFNSGSPFVFTVEDVRLWSPDEPVLYDITVKMGSDTVKSYTGFRSFGKANVHGIMRPTLNGESIFVFGPLDQGYWPDGLYTPPTKQAMISDLHMLKNVSFNMVRKHIKVEPALFYEACDRIGLLVMQDMPSMQTQVMNPNDTKACPDDFVPVAYESSQVEFERELALMIEQLKSYTSIFAWVIYNEGWGQERRGQPSYRLTDMVKSLDPTRLVNSVTGWHDEGAGDFHDNHHYANPQCGTPFYSIQSTPYDPKRIGFQGEFGGLGHNTTQEHLWKMPDAIAKINETYELDLDLRVWNYRAHRFLDELREQTELFACSGGVYTQTTDVEGEVNGLATYDRRLVRMNTEMWRGDIEGMYKALEDRDRGQEKRREWSAVEDAFEPRGTENPWIRGEL</sequence>
<dbReference type="GO" id="GO:0005975">
    <property type="term" value="P:carbohydrate metabolic process"/>
    <property type="evidence" value="ECO:0007669"/>
    <property type="project" value="InterPro"/>
</dbReference>
<gene>
    <name evidence="8" type="ORF">GQ43DRAFT_364855</name>
</gene>
<feature type="domain" description="Glycoside hydrolase family 2 catalytic" evidence="6">
    <location>
        <begin position="360"/>
        <end position="503"/>
    </location>
</feature>
<dbReference type="PANTHER" id="PTHR42732:SF2">
    <property type="entry name" value="BETA-MANNOSIDASE"/>
    <property type="match status" value="1"/>
</dbReference>
<dbReference type="InterPro" id="IPR006103">
    <property type="entry name" value="Glyco_hydro_2_cat"/>
</dbReference>
<comment type="similarity">
    <text evidence="1">Belongs to the glycosyl hydrolase 2 family.</text>
</comment>
<dbReference type="Proteomes" id="UP000799536">
    <property type="component" value="Unassembled WGS sequence"/>
</dbReference>
<dbReference type="InterPro" id="IPR008979">
    <property type="entry name" value="Galactose-bd-like_sf"/>
</dbReference>
<dbReference type="InterPro" id="IPR051913">
    <property type="entry name" value="GH2_Domain-Containing"/>
</dbReference>
<dbReference type="AlphaFoldDB" id="A0A9P4N1Z7"/>
<protein>
    <recommendedName>
        <fullName evidence="10">Beta-galactosidase</fullName>
    </recommendedName>
</protein>
<keyword evidence="2" id="KW-0378">Hydrolase</keyword>
<dbReference type="Pfam" id="PF02836">
    <property type="entry name" value="Glyco_hydro_2_C"/>
    <property type="match status" value="1"/>
</dbReference>
<keyword evidence="4" id="KW-0732">Signal</keyword>
<dbReference type="Pfam" id="PF00703">
    <property type="entry name" value="Glyco_hydro_2"/>
    <property type="match status" value="1"/>
</dbReference>
<dbReference type="GO" id="GO:0004553">
    <property type="term" value="F:hydrolase activity, hydrolyzing O-glycosyl compounds"/>
    <property type="evidence" value="ECO:0007669"/>
    <property type="project" value="InterPro"/>
</dbReference>
<dbReference type="SUPFAM" id="SSF49785">
    <property type="entry name" value="Galactose-binding domain-like"/>
    <property type="match status" value="1"/>
</dbReference>
<evidence type="ECO:0000313" key="8">
    <source>
        <dbReference type="EMBL" id="KAF2204320.1"/>
    </source>
</evidence>
<keyword evidence="3" id="KW-0326">Glycosidase</keyword>
<evidence type="ECO:0000259" key="5">
    <source>
        <dbReference type="Pfam" id="PF00703"/>
    </source>
</evidence>
<dbReference type="EMBL" id="ML993879">
    <property type="protein sequence ID" value="KAF2204320.1"/>
    <property type="molecule type" value="Genomic_DNA"/>
</dbReference>
<keyword evidence="9" id="KW-1185">Reference proteome</keyword>
<dbReference type="InterPro" id="IPR017853">
    <property type="entry name" value="GH"/>
</dbReference>
<evidence type="ECO:0000256" key="1">
    <source>
        <dbReference type="ARBA" id="ARBA00007401"/>
    </source>
</evidence>
<dbReference type="SUPFAM" id="SSF49303">
    <property type="entry name" value="beta-Galactosidase/glucuronidase domain"/>
    <property type="match status" value="1"/>
</dbReference>
<feature type="domain" description="Glycoside hydrolase family 2 immunoglobulin-like beta-sandwich" evidence="5">
    <location>
        <begin position="233"/>
        <end position="319"/>
    </location>
</feature>
<name>A0A9P4N1Z7_9PLEO</name>
<dbReference type="Gene3D" id="2.60.120.260">
    <property type="entry name" value="Galactose-binding domain-like"/>
    <property type="match status" value="1"/>
</dbReference>
<dbReference type="Pfam" id="PF02837">
    <property type="entry name" value="Glyco_hydro_2_N"/>
    <property type="match status" value="1"/>
</dbReference>
<feature type="signal peptide" evidence="4">
    <location>
        <begin position="1"/>
        <end position="19"/>
    </location>
</feature>
<evidence type="ECO:0000259" key="6">
    <source>
        <dbReference type="Pfam" id="PF02836"/>
    </source>
</evidence>
<dbReference type="Gene3D" id="3.20.20.80">
    <property type="entry name" value="Glycosidases"/>
    <property type="match status" value="1"/>
</dbReference>
<reference evidence="8" key="1">
    <citation type="journal article" date="2020" name="Stud. Mycol.">
        <title>101 Dothideomycetes genomes: a test case for predicting lifestyles and emergence of pathogens.</title>
        <authorList>
            <person name="Haridas S."/>
            <person name="Albert R."/>
            <person name="Binder M."/>
            <person name="Bloem J."/>
            <person name="Labutti K."/>
            <person name="Salamov A."/>
            <person name="Andreopoulos B."/>
            <person name="Baker S."/>
            <person name="Barry K."/>
            <person name="Bills G."/>
            <person name="Bluhm B."/>
            <person name="Cannon C."/>
            <person name="Castanera R."/>
            <person name="Culley D."/>
            <person name="Daum C."/>
            <person name="Ezra D."/>
            <person name="Gonzalez J."/>
            <person name="Henrissat B."/>
            <person name="Kuo A."/>
            <person name="Liang C."/>
            <person name="Lipzen A."/>
            <person name="Lutzoni F."/>
            <person name="Magnuson J."/>
            <person name="Mondo S."/>
            <person name="Nolan M."/>
            <person name="Ohm R."/>
            <person name="Pangilinan J."/>
            <person name="Park H.-J."/>
            <person name="Ramirez L."/>
            <person name="Alfaro M."/>
            <person name="Sun H."/>
            <person name="Tritt A."/>
            <person name="Yoshinaga Y."/>
            <person name="Zwiers L.-H."/>
            <person name="Turgeon B."/>
            <person name="Goodwin S."/>
            <person name="Spatafora J."/>
            <person name="Crous P."/>
            <person name="Grigoriev I."/>
        </authorList>
    </citation>
    <scope>NUCLEOTIDE SEQUENCE</scope>
    <source>
        <strain evidence="8">ATCC 74209</strain>
    </source>
</reference>
<dbReference type="InterPro" id="IPR006102">
    <property type="entry name" value="Ig-like_GH2"/>
</dbReference>
<dbReference type="Gene3D" id="2.60.40.10">
    <property type="entry name" value="Immunoglobulins"/>
    <property type="match status" value="1"/>
</dbReference>
<evidence type="ECO:0000256" key="2">
    <source>
        <dbReference type="ARBA" id="ARBA00022801"/>
    </source>
</evidence>
<evidence type="ECO:0000259" key="7">
    <source>
        <dbReference type="Pfam" id="PF02837"/>
    </source>
</evidence>
<feature type="chain" id="PRO_5040167944" description="Beta-galactosidase" evidence="4">
    <location>
        <begin position="20"/>
        <end position="669"/>
    </location>
</feature>
<dbReference type="InterPro" id="IPR036156">
    <property type="entry name" value="Beta-gal/glucu_dom_sf"/>
</dbReference>
<dbReference type="OrthoDB" id="408320at2759"/>
<feature type="domain" description="Glycosyl hydrolases family 2 sugar binding" evidence="7">
    <location>
        <begin position="112"/>
        <end position="192"/>
    </location>
</feature>
<evidence type="ECO:0000313" key="9">
    <source>
        <dbReference type="Proteomes" id="UP000799536"/>
    </source>
</evidence>